<evidence type="ECO:0000313" key="3">
    <source>
        <dbReference type="Proteomes" id="UP000299102"/>
    </source>
</evidence>
<dbReference type="Proteomes" id="UP000299102">
    <property type="component" value="Unassembled WGS sequence"/>
</dbReference>
<feature type="compositionally biased region" description="Polar residues" evidence="1">
    <location>
        <begin position="104"/>
        <end position="118"/>
    </location>
</feature>
<protein>
    <submittedName>
        <fullName evidence="2">Uncharacterized protein</fullName>
    </submittedName>
</protein>
<dbReference type="AlphaFoldDB" id="A0A4C1ZCN6"/>
<organism evidence="2 3">
    <name type="scientific">Eumeta variegata</name>
    <name type="common">Bagworm moth</name>
    <name type="synonym">Eumeta japonica</name>
    <dbReference type="NCBI Taxonomy" id="151549"/>
    <lineage>
        <taxon>Eukaryota</taxon>
        <taxon>Metazoa</taxon>
        <taxon>Ecdysozoa</taxon>
        <taxon>Arthropoda</taxon>
        <taxon>Hexapoda</taxon>
        <taxon>Insecta</taxon>
        <taxon>Pterygota</taxon>
        <taxon>Neoptera</taxon>
        <taxon>Endopterygota</taxon>
        <taxon>Lepidoptera</taxon>
        <taxon>Glossata</taxon>
        <taxon>Ditrysia</taxon>
        <taxon>Tineoidea</taxon>
        <taxon>Psychidae</taxon>
        <taxon>Oiketicinae</taxon>
        <taxon>Eumeta</taxon>
    </lineage>
</organism>
<proteinExistence type="predicted"/>
<gene>
    <name evidence="2" type="ORF">EVAR_61757_1</name>
</gene>
<reference evidence="2 3" key="1">
    <citation type="journal article" date="2019" name="Commun. Biol.">
        <title>The bagworm genome reveals a unique fibroin gene that provides high tensile strength.</title>
        <authorList>
            <person name="Kono N."/>
            <person name="Nakamura H."/>
            <person name="Ohtoshi R."/>
            <person name="Tomita M."/>
            <person name="Numata K."/>
            <person name="Arakawa K."/>
        </authorList>
    </citation>
    <scope>NUCLEOTIDE SEQUENCE [LARGE SCALE GENOMIC DNA]</scope>
</reference>
<comment type="caution">
    <text evidence="2">The sequence shown here is derived from an EMBL/GenBank/DDBJ whole genome shotgun (WGS) entry which is preliminary data.</text>
</comment>
<keyword evidence="3" id="KW-1185">Reference proteome</keyword>
<sequence length="142" mass="16671">MTKIIELRRHLYLCGDSLIDGREPRVKFYKRVTFRQGWIYHMAFWTSAQGTVDSRGPRLSQVHPSLFPSRCKRHTLLDIFQRRRKKKRRTTLGKVEEVIYQARAKNSPQGRSSDTGNATRPRDINIEGARPPRYKLLACFIL</sequence>
<evidence type="ECO:0000313" key="2">
    <source>
        <dbReference type="EMBL" id="GBP85500.1"/>
    </source>
</evidence>
<accession>A0A4C1ZCN6</accession>
<dbReference type="EMBL" id="BGZK01001741">
    <property type="protein sequence ID" value="GBP85500.1"/>
    <property type="molecule type" value="Genomic_DNA"/>
</dbReference>
<name>A0A4C1ZCN6_EUMVA</name>
<evidence type="ECO:0000256" key="1">
    <source>
        <dbReference type="SAM" id="MobiDB-lite"/>
    </source>
</evidence>
<feature type="region of interest" description="Disordered" evidence="1">
    <location>
        <begin position="103"/>
        <end position="126"/>
    </location>
</feature>